<dbReference type="EMBL" id="PIPS01000003">
    <property type="protein sequence ID" value="RUO42583.1"/>
    <property type="molecule type" value="Genomic_DNA"/>
</dbReference>
<gene>
    <name evidence="1" type="ORF">CWE23_10915</name>
</gene>
<reference evidence="2" key="1">
    <citation type="journal article" date="2018" name="Front. Microbiol.">
        <title>Genome-Based Analysis Reveals the Taxonomy and Diversity of the Family Idiomarinaceae.</title>
        <authorList>
            <person name="Liu Y."/>
            <person name="Lai Q."/>
            <person name="Shao Z."/>
        </authorList>
    </citation>
    <scope>NUCLEOTIDE SEQUENCE [LARGE SCALE GENOMIC DNA]</scope>
    <source>
        <strain evidence="2">SN-14</strain>
    </source>
</reference>
<proteinExistence type="predicted"/>
<evidence type="ECO:0000313" key="2">
    <source>
        <dbReference type="Proteomes" id="UP000286680"/>
    </source>
</evidence>
<organism evidence="1 2">
    <name type="scientific">Idiomarina aquatica</name>
    <dbReference type="NCBI Taxonomy" id="1327752"/>
    <lineage>
        <taxon>Bacteria</taxon>
        <taxon>Pseudomonadati</taxon>
        <taxon>Pseudomonadota</taxon>
        <taxon>Gammaproteobacteria</taxon>
        <taxon>Alteromonadales</taxon>
        <taxon>Idiomarinaceae</taxon>
        <taxon>Idiomarina</taxon>
    </lineage>
</organism>
<dbReference type="AlphaFoldDB" id="A0AA94EE97"/>
<sequence>MRKVLLSLTILVLLVPTVLAKSWDVYVISAMHGYHKDHPSFNYDHLYKVVERLEPDLVGVEIRPEDIGEDSRYLNANYPLEMVELAQRFSGRVFGFDWLGDAITGQPIPKNYWQTLTVKKLERELDKEQAVMARRPPKLDELQSQQQALLQSATVESLMDGRYGQLTRAIDQQQQLWLGKTRYQAILDFNQRRDEKIAENIVRVMNARSGGTLVVVTGADHRTFIVENLERAFGAGIRVHQSLPVTSVVH</sequence>
<keyword evidence="2" id="KW-1185">Reference proteome</keyword>
<comment type="caution">
    <text evidence="1">The sequence shown here is derived from an EMBL/GenBank/DDBJ whole genome shotgun (WGS) entry which is preliminary data.</text>
</comment>
<dbReference type="RefSeq" id="WP_126820255.1">
    <property type="nucleotide sequence ID" value="NZ_PIPS01000003.1"/>
</dbReference>
<protein>
    <submittedName>
        <fullName evidence="1">Uncharacterized protein</fullName>
    </submittedName>
</protein>
<name>A0AA94EE97_9GAMM</name>
<evidence type="ECO:0000313" key="1">
    <source>
        <dbReference type="EMBL" id="RUO42583.1"/>
    </source>
</evidence>
<dbReference type="Proteomes" id="UP000286680">
    <property type="component" value="Unassembled WGS sequence"/>
</dbReference>
<accession>A0AA94EE97</accession>